<gene>
    <name evidence="4" type="ORF">CLV48_107180</name>
</gene>
<evidence type="ECO:0000313" key="4">
    <source>
        <dbReference type="EMBL" id="PSL03462.1"/>
    </source>
</evidence>
<keyword evidence="1 4" id="KW-0378">Hydrolase</keyword>
<dbReference type="GO" id="GO:0006152">
    <property type="term" value="P:purine nucleoside catabolic process"/>
    <property type="evidence" value="ECO:0007669"/>
    <property type="project" value="TreeGrafter"/>
</dbReference>
<evidence type="ECO:0000256" key="1">
    <source>
        <dbReference type="ARBA" id="ARBA00022801"/>
    </source>
</evidence>
<dbReference type="GO" id="GO:0005829">
    <property type="term" value="C:cytosol"/>
    <property type="evidence" value="ECO:0007669"/>
    <property type="project" value="TreeGrafter"/>
</dbReference>
<dbReference type="AlphaFoldDB" id="A0A2P8E1Z1"/>
<dbReference type="GO" id="GO:0008477">
    <property type="term" value="F:purine nucleosidase activity"/>
    <property type="evidence" value="ECO:0007669"/>
    <property type="project" value="TreeGrafter"/>
</dbReference>
<proteinExistence type="predicted"/>
<feature type="domain" description="Inosine/uridine-preferring nucleoside hydrolase" evidence="3">
    <location>
        <begin position="40"/>
        <end position="296"/>
    </location>
</feature>
<dbReference type="Proteomes" id="UP000240708">
    <property type="component" value="Unassembled WGS sequence"/>
</dbReference>
<dbReference type="SUPFAM" id="SSF53590">
    <property type="entry name" value="Nucleoside hydrolase"/>
    <property type="match status" value="1"/>
</dbReference>
<protein>
    <submittedName>
        <fullName evidence="4">Inosine-uridine nucleoside N-ribohydrolase</fullName>
    </submittedName>
</protein>
<dbReference type="PANTHER" id="PTHR12304">
    <property type="entry name" value="INOSINE-URIDINE PREFERRING NUCLEOSIDE HYDROLASE"/>
    <property type="match status" value="1"/>
</dbReference>
<keyword evidence="2" id="KW-0326">Glycosidase</keyword>
<dbReference type="InterPro" id="IPR023186">
    <property type="entry name" value="IUNH"/>
</dbReference>
<evidence type="ECO:0000259" key="3">
    <source>
        <dbReference type="Pfam" id="PF01156"/>
    </source>
</evidence>
<keyword evidence="5" id="KW-1185">Reference proteome</keyword>
<dbReference type="PROSITE" id="PS51257">
    <property type="entry name" value="PROKAR_LIPOPROTEIN"/>
    <property type="match status" value="1"/>
</dbReference>
<dbReference type="EMBL" id="PYGF01000007">
    <property type="protein sequence ID" value="PSL03462.1"/>
    <property type="molecule type" value="Genomic_DNA"/>
</dbReference>
<accession>A0A2P8E1Z1</accession>
<evidence type="ECO:0000313" key="5">
    <source>
        <dbReference type="Proteomes" id="UP000240708"/>
    </source>
</evidence>
<dbReference type="OrthoDB" id="9797882at2"/>
<comment type="caution">
    <text evidence="4">The sequence shown here is derived from an EMBL/GenBank/DDBJ whole genome shotgun (WGS) entry which is preliminary data.</text>
</comment>
<sequence length="343" mass="38694">MRQNNMYFSITLGLFLGLSCTSPKQESGLEQIVENPKIRLIYDTDANNELDDQFALMYLLVNGPTFDLVGVTVNATKSGGNIDQHYEEAKRILQLGQRFGQIPLLKGADASFETIRMHVKETDFDGKEGVDFIIEQANKSHEQELILLAVGKLTNVALALEKDPSIASKIRVVWLGSNYPKPGEYNQDNDTVSMNYVLNSKVPFEMVTVRYGEPSGTDAVKVTQIEINEKMPGMGPQIELPIVGRHGGEFFNFGDYAVSLFEHIDYYSDPPARALFDMVAAAVLKNPKWGDSREIPAPILIDNQWVERPVNLRKITVWENFDRDAVIQDFYHTLENYQLVNPK</sequence>
<organism evidence="4 5">
    <name type="scientific">Cecembia rubra</name>
    <dbReference type="NCBI Taxonomy" id="1485585"/>
    <lineage>
        <taxon>Bacteria</taxon>
        <taxon>Pseudomonadati</taxon>
        <taxon>Bacteroidota</taxon>
        <taxon>Cytophagia</taxon>
        <taxon>Cytophagales</taxon>
        <taxon>Cyclobacteriaceae</taxon>
        <taxon>Cecembia</taxon>
    </lineage>
</organism>
<dbReference type="Gene3D" id="3.90.245.10">
    <property type="entry name" value="Ribonucleoside hydrolase-like"/>
    <property type="match status" value="1"/>
</dbReference>
<dbReference type="InterPro" id="IPR036452">
    <property type="entry name" value="Ribo_hydro-like"/>
</dbReference>
<dbReference type="PANTHER" id="PTHR12304:SF46">
    <property type="entry name" value="INOSINE-ADENOSINE-GUANOSINE-NUCLEOSIDE HYDROLASE"/>
    <property type="match status" value="1"/>
</dbReference>
<name>A0A2P8E1Z1_9BACT</name>
<dbReference type="Pfam" id="PF01156">
    <property type="entry name" value="IU_nuc_hydro"/>
    <property type="match status" value="1"/>
</dbReference>
<reference evidence="4 5" key="1">
    <citation type="submission" date="2018-03" db="EMBL/GenBank/DDBJ databases">
        <title>Genomic Encyclopedia of Archaeal and Bacterial Type Strains, Phase II (KMG-II): from individual species to whole genera.</title>
        <authorList>
            <person name="Goeker M."/>
        </authorList>
    </citation>
    <scope>NUCLEOTIDE SEQUENCE [LARGE SCALE GENOMIC DNA]</scope>
    <source>
        <strain evidence="4 5">DSM 28057</strain>
    </source>
</reference>
<dbReference type="InterPro" id="IPR001910">
    <property type="entry name" value="Inosine/uridine_hydrolase_dom"/>
</dbReference>
<evidence type="ECO:0000256" key="2">
    <source>
        <dbReference type="ARBA" id="ARBA00023295"/>
    </source>
</evidence>
<dbReference type="RefSeq" id="WP_106567839.1">
    <property type="nucleotide sequence ID" value="NZ_JAUVYL010000037.1"/>
</dbReference>